<dbReference type="SUPFAM" id="SSF50475">
    <property type="entry name" value="FMN-binding split barrel"/>
    <property type="match status" value="1"/>
</dbReference>
<gene>
    <name evidence="2" type="ORF">NADFUDRAFT_81370</name>
</gene>
<evidence type="ECO:0000313" key="2">
    <source>
        <dbReference type="EMBL" id="ODQ68393.1"/>
    </source>
</evidence>
<protein>
    <recommendedName>
        <fullName evidence="1">Pyridoxamine 5'-phosphate oxidase N-terminal domain-containing protein</fullName>
    </recommendedName>
</protein>
<keyword evidence="3" id="KW-1185">Reference proteome</keyword>
<dbReference type="GO" id="GO:0005737">
    <property type="term" value="C:cytoplasm"/>
    <property type="evidence" value="ECO:0007669"/>
    <property type="project" value="TreeGrafter"/>
</dbReference>
<dbReference type="Gene3D" id="2.30.110.10">
    <property type="entry name" value="Electron Transport, Fmn-binding Protein, Chain A"/>
    <property type="match status" value="1"/>
</dbReference>
<organism evidence="2 3">
    <name type="scientific">Nadsonia fulvescens var. elongata DSM 6958</name>
    <dbReference type="NCBI Taxonomy" id="857566"/>
    <lineage>
        <taxon>Eukaryota</taxon>
        <taxon>Fungi</taxon>
        <taxon>Dikarya</taxon>
        <taxon>Ascomycota</taxon>
        <taxon>Saccharomycotina</taxon>
        <taxon>Dipodascomycetes</taxon>
        <taxon>Dipodascales</taxon>
        <taxon>Dipodascales incertae sedis</taxon>
        <taxon>Nadsonia</taxon>
    </lineage>
</organism>
<dbReference type="PANTHER" id="PTHR28040:SF1">
    <property type="entry name" value="PYRIDOXAMINE 5'-PHOSPHATE OXIDASE YLR456W HOMOLOG-RELATED"/>
    <property type="match status" value="1"/>
</dbReference>
<evidence type="ECO:0000259" key="1">
    <source>
        <dbReference type="Pfam" id="PF01243"/>
    </source>
</evidence>
<evidence type="ECO:0000313" key="3">
    <source>
        <dbReference type="Proteomes" id="UP000095009"/>
    </source>
</evidence>
<dbReference type="Proteomes" id="UP000095009">
    <property type="component" value="Unassembled WGS sequence"/>
</dbReference>
<feature type="domain" description="Pyridoxamine 5'-phosphate oxidase N-terminal" evidence="1">
    <location>
        <begin position="10"/>
        <end position="150"/>
    </location>
</feature>
<dbReference type="InterPro" id="IPR011576">
    <property type="entry name" value="Pyridox_Oxase_N"/>
</dbReference>
<dbReference type="EMBL" id="KV454406">
    <property type="protein sequence ID" value="ODQ68393.1"/>
    <property type="molecule type" value="Genomic_DNA"/>
</dbReference>
<accession>A0A1E3PSI7</accession>
<dbReference type="OrthoDB" id="5300823at2759"/>
<sequence length="164" mass="18046">MSTGQEHQFPPEVNSLLQSARFLHLATCSNNQPNVSLMNYTYLPESSSIILTASKDSQKFKNIIVNPQVSILVHDWTTSKATLSASSLCEFLQNLNHSEASKNSVTLYGIATVLEGEKAEQYKEKHADNNPADAKSYIDGNFAVVEIKLKGGKIADNKNHVSSY</sequence>
<dbReference type="InterPro" id="IPR052841">
    <property type="entry name" value="PMP_oxidase-like"/>
</dbReference>
<name>A0A1E3PSI7_9ASCO</name>
<reference evidence="2 3" key="1">
    <citation type="journal article" date="2016" name="Proc. Natl. Acad. Sci. U.S.A.">
        <title>Comparative genomics of biotechnologically important yeasts.</title>
        <authorList>
            <person name="Riley R."/>
            <person name="Haridas S."/>
            <person name="Wolfe K.H."/>
            <person name="Lopes M.R."/>
            <person name="Hittinger C.T."/>
            <person name="Goeker M."/>
            <person name="Salamov A.A."/>
            <person name="Wisecaver J.H."/>
            <person name="Long T.M."/>
            <person name="Calvey C.H."/>
            <person name="Aerts A.L."/>
            <person name="Barry K.W."/>
            <person name="Choi C."/>
            <person name="Clum A."/>
            <person name="Coughlan A.Y."/>
            <person name="Deshpande S."/>
            <person name="Douglass A.P."/>
            <person name="Hanson S.J."/>
            <person name="Klenk H.-P."/>
            <person name="LaButti K.M."/>
            <person name="Lapidus A."/>
            <person name="Lindquist E.A."/>
            <person name="Lipzen A.M."/>
            <person name="Meier-Kolthoff J.P."/>
            <person name="Ohm R.A."/>
            <person name="Otillar R.P."/>
            <person name="Pangilinan J.L."/>
            <person name="Peng Y."/>
            <person name="Rokas A."/>
            <person name="Rosa C.A."/>
            <person name="Scheuner C."/>
            <person name="Sibirny A.A."/>
            <person name="Slot J.C."/>
            <person name="Stielow J.B."/>
            <person name="Sun H."/>
            <person name="Kurtzman C.P."/>
            <person name="Blackwell M."/>
            <person name="Grigoriev I.V."/>
            <person name="Jeffries T.W."/>
        </authorList>
    </citation>
    <scope>NUCLEOTIDE SEQUENCE [LARGE SCALE GENOMIC DNA]</scope>
    <source>
        <strain evidence="2 3">DSM 6958</strain>
    </source>
</reference>
<dbReference type="Pfam" id="PF01243">
    <property type="entry name" value="PNPOx_N"/>
    <property type="match status" value="1"/>
</dbReference>
<dbReference type="InterPro" id="IPR012349">
    <property type="entry name" value="Split_barrel_FMN-bd"/>
</dbReference>
<dbReference type="AlphaFoldDB" id="A0A1E3PSI7"/>
<dbReference type="GO" id="GO:0005634">
    <property type="term" value="C:nucleus"/>
    <property type="evidence" value="ECO:0007669"/>
    <property type="project" value="TreeGrafter"/>
</dbReference>
<proteinExistence type="predicted"/>
<dbReference type="PANTHER" id="PTHR28040">
    <property type="entry name" value="PYRIDOXAMINE 5'-PHOSPHATE OXIDASE YLR456W HOMOLOG-RELATED"/>
    <property type="match status" value="1"/>
</dbReference>